<keyword evidence="7" id="KW-0131">Cell cycle</keyword>
<dbReference type="SUPFAM" id="SSF51984">
    <property type="entry name" value="MurCD N-terminal domain"/>
    <property type="match status" value="1"/>
</dbReference>
<dbReference type="GO" id="GO:0051301">
    <property type="term" value="P:cell division"/>
    <property type="evidence" value="ECO:0007669"/>
    <property type="project" value="UniProtKB-KW"/>
</dbReference>
<dbReference type="Pfam" id="PF02875">
    <property type="entry name" value="Mur_ligase_C"/>
    <property type="match status" value="1"/>
</dbReference>
<name>A0A554JBR4_9BACT</name>
<proteinExistence type="predicted"/>
<dbReference type="Pfam" id="PF08245">
    <property type="entry name" value="Mur_ligase_M"/>
    <property type="match status" value="1"/>
</dbReference>
<evidence type="ECO:0000259" key="11">
    <source>
        <dbReference type="Pfam" id="PF08245"/>
    </source>
</evidence>
<feature type="domain" description="Mur ligase central" evidence="11">
    <location>
        <begin position="119"/>
        <end position="257"/>
    </location>
</feature>
<dbReference type="GO" id="GO:0005524">
    <property type="term" value="F:ATP binding"/>
    <property type="evidence" value="ECO:0007669"/>
    <property type="project" value="UniProtKB-KW"/>
</dbReference>
<organism evidence="12 13">
    <name type="scientific">Candidatus Doudnabacteria bacterium Gr01-1014_77</name>
    <dbReference type="NCBI Taxonomy" id="2017133"/>
    <lineage>
        <taxon>Bacteria</taxon>
        <taxon>Candidatus Doudnaibacteriota</taxon>
    </lineage>
</organism>
<evidence type="ECO:0000259" key="10">
    <source>
        <dbReference type="Pfam" id="PF02875"/>
    </source>
</evidence>
<keyword evidence="5" id="KW-0133">Cell shape</keyword>
<dbReference type="Gene3D" id="3.40.1190.10">
    <property type="entry name" value="Mur-like, catalytic domain"/>
    <property type="match status" value="1"/>
</dbReference>
<dbReference type="SUPFAM" id="SSF53623">
    <property type="entry name" value="MurD-like peptide ligases, catalytic domain"/>
    <property type="match status" value="1"/>
</dbReference>
<keyword evidence="4" id="KW-0067">ATP-binding</keyword>
<dbReference type="SUPFAM" id="SSF53244">
    <property type="entry name" value="MurD-like peptide ligases, peptide-binding domain"/>
    <property type="match status" value="1"/>
</dbReference>
<evidence type="ECO:0000256" key="3">
    <source>
        <dbReference type="ARBA" id="ARBA00022741"/>
    </source>
</evidence>
<dbReference type="InterPro" id="IPR036565">
    <property type="entry name" value="Mur-like_cat_sf"/>
</dbReference>
<reference evidence="12 13" key="1">
    <citation type="submission" date="2017-07" db="EMBL/GenBank/DDBJ databases">
        <title>Mechanisms for carbon and nitrogen cycling indicate functional differentiation within the Candidate Phyla Radiation.</title>
        <authorList>
            <person name="Danczak R.E."/>
            <person name="Johnston M.D."/>
            <person name="Kenah C."/>
            <person name="Slattery M."/>
            <person name="Wrighton K.C."/>
            <person name="Wilkins M.J."/>
        </authorList>
    </citation>
    <scope>NUCLEOTIDE SEQUENCE [LARGE SCALE GENOMIC DNA]</scope>
    <source>
        <strain evidence="12">Gr01-1014_77</strain>
    </source>
</reference>
<evidence type="ECO:0000259" key="9">
    <source>
        <dbReference type="Pfam" id="PF01225"/>
    </source>
</evidence>
<evidence type="ECO:0000256" key="1">
    <source>
        <dbReference type="ARBA" id="ARBA00022598"/>
    </source>
</evidence>
<dbReference type="InterPro" id="IPR036615">
    <property type="entry name" value="Mur_ligase_C_dom_sf"/>
</dbReference>
<sequence length="443" mass="50167">MINLENTKKIYFIGVGGIGMSALAGIAKAKGYEISGSDSSDIYHPSKAVLDKYGIKYHIGFDLKNIVDFNLSINDLVVVGAATDKENPELKYPLEQNLKIVGYPELLGVLVSDKKRIVVVGTHGKGTTSGLISFALKGLEDSGFFVGAVLTDLKTNFYFGSGKYFVIEGDEYRSGIDDQKPKFAYYNPDLLLINNIEFDHPDIYKDLDAFKKPFIDLVFGMNEETTIIYNADDANVLDVISHTKAKKIPFSLTEQKNYKLPGKPYAYDYLAAKTTLETLGFNFQDFEQYFKDYTGVKRRYETIYDENITIIDDYAHHPTAVRETLEATREKYPNRRIVCFFEPHTYSRTKETLPDLEKAFNSADLAYIAEVYPAREQKLETSITGQDVVNKVLEFNKNTFYVSDKQDALNKYREQKKDGDVVIVMAVGSFNTLVYDLKKEFGV</sequence>
<dbReference type="PANTHER" id="PTHR43445:SF5">
    <property type="entry name" value="UDP-N-ACETYLMURAMATE--L-ALANYL-GAMMA-D-GLUTAMYL-MESO-2,6-DIAMINOHEPTANDIOATE LIGASE"/>
    <property type="match status" value="1"/>
</dbReference>
<evidence type="ECO:0000256" key="4">
    <source>
        <dbReference type="ARBA" id="ARBA00022840"/>
    </source>
</evidence>
<feature type="domain" description="Mur ligase N-terminal catalytic" evidence="9">
    <location>
        <begin position="9"/>
        <end position="114"/>
    </location>
</feature>
<dbReference type="GO" id="GO:0008360">
    <property type="term" value="P:regulation of cell shape"/>
    <property type="evidence" value="ECO:0007669"/>
    <property type="project" value="UniProtKB-KW"/>
</dbReference>
<dbReference type="InterPro" id="IPR050061">
    <property type="entry name" value="MurCDEF_pg_biosynth"/>
</dbReference>
<dbReference type="PANTHER" id="PTHR43445">
    <property type="entry name" value="UDP-N-ACETYLMURAMATE--L-ALANINE LIGASE-RELATED"/>
    <property type="match status" value="1"/>
</dbReference>
<evidence type="ECO:0000256" key="5">
    <source>
        <dbReference type="ARBA" id="ARBA00022960"/>
    </source>
</evidence>
<dbReference type="GO" id="GO:0009252">
    <property type="term" value="P:peptidoglycan biosynthetic process"/>
    <property type="evidence" value="ECO:0007669"/>
    <property type="project" value="UniProtKB-KW"/>
</dbReference>
<dbReference type="GO" id="GO:0016881">
    <property type="term" value="F:acid-amino acid ligase activity"/>
    <property type="evidence" value="ECO:0007669"/>
    <property type="project" value="InterPro"/>
</dbReference>
<accession>A0A554JBR4</accession>
<evidence type="ECO:0000256" key="8">
    <source>
        <dbReference type="ARBA" id="ARBA00023316"/>
    </source>
</evidence>
<dbReference type="AlphaFoldDB" id="A0A554JBR4"/>
<keyword evidence="3" id="KW-0547">Nucleotide-binding</keyword>
<evidence type="ECO:0000256" key="7">
    <source>
        <dbReference type="ARBA" id="ARBA00023306"/>
    </source>
</evidence>
<evidence type="ECO:0000256" key="2">
    <source>
        <dbReference type="ARBA" id="ARBA00022618"/>
    </source>
</evidence>
<dbReference type="InterPro" id="IPR013221">
    <property type="entry name" value="Mur_ligase_cen"/>
</dbReference>
<evidence type="ECO:0000313" key="13">
    <source>
        <dbReference type="Proteomes" id="UP000319613"/>
    </source>
</evidence>
<dbReference type="Pfam" id="PF01225">
    <property type="entry name" value="Mur_ligase"/>
    <property type="match status" value="1"/>
</dbReference>
<dbReference type="InterPro" id="IPR004101">
    <property type="entry name" value="Mur_ligase_C"/>
</dbReference>
<evidence type="ECO:0000313" key="12">
    <source>
        <dbReference type="EMBL" id="TSC65827.1"/>
    </source>
</evidence>
<dbReference type="EMBL" id="VMFF01000026">
    <property type="protein sequence ID" value="TSC65827.1"/>
    <property type="molecule type" value="Genomic_DNA"/>
</dbReference>
<protein>
    <submittedName>
        <fullName evidence="12">UDP-N-acetylmuramate: L-alanyl-gamma-D-glutamyl-meso-diaminopimelate ligase</fullName>
    </submittedName>
</protein>
<keyword evidence="2" id="KW-0132">Cell division</keyword>
<dbReference type="Proteomes" id="UP000319613">
    <property type="component" value="Unassembled WGS sequence"/>
</dbReference>
<dbReference type="Gene3D" id="3.90.190.20">
    <property type="entry name" value="Mur ligase, C-terminal domain"/>
    <property type="match status" value="1"/>
</dbReference>
<comment type="caution">
    <text evidence="12">The sequence shown here is derived from an EMBL/GenBank/DDBJ whole genome shotgun (WGS) entry which is preliminary data.</text>
</comment>
<dbReference type="InterPro" id="IPR000713">
    <property type="entry name" value="Mur_ligase_N"/>
</dbReference>
<keyword evidence="8" id="KW-0961">Cell wall biogenesis/degradation</keyword>
<dbReference type="Gene3D" id="3.40.50.720">
    <property type="entry name" value="NAD(P)-binding Rossmann-like Domain"/>
    <property type="match status" value="1"/>
</dbReference>
<gene>
    <name evidence="12" type="ORF">G01um101477_320</name>
</gene>
<keyword evidence="6" id="KW-0573">Peptidoglycan synthesis</keyword>
<feature type="domain" description="Mur ligase C-terminal" evidence="10">
    <location>
        <begin position="298"/>
        <end position="426"/>
    </location>
</feature>
<keyword evidence="1 12" id="KW-0436">Ligase</keyword>
<evidence type="ECO:0000256" key="6">
    <source>
        <dbReference type="ARBA" id="ARBA00022984"/>
    </source>
</evidence>
<dbReference type="GO" id="GO:0071555">
    <property type="term" value="P:cell wall organization"/>
    <property type="evidence" value="ECO:0007669"/>
    <property type="project" value="UniProtKB-KW"/>
</dbReference>